<organism evidence="10 11">
    <name type="scientific">Caulochytrium protostelioides</name>
    <dbReference type="NCBI Taxonomy" id="1555241"/>
    <lineage>
        <taxon>Eukaryota</taxon>
        <taxon>Fungi</taxon>
        <taxon>Fungi incertae sedis</taxon>
        <taxon>Chytridiomycota</taxon>
        <taxon>Chytridiomycota incertae sedis</taxon>
        <taxon>Chytridiomycetes</taxon>
        <taxon>Caulochytriales</taxon>
        <taxon>Caulochytriaceae</taxon>
        <taxon>Caulochytrium</taxon>
    </lineage>
</organism>
<dbReference type="SUPFAM" id="SSF52499">
    <property type="entry name" value="Isochorismatase-like hydrolases"/>
    <property type="match status" value="1"/>
</dbReference>
<evidence type="ECO:0000256" key="7">
    <source>
        <dbReference type="ARBA" id="ARBA00043224"/>
    </source>
</evidence>
<keyword evidence="3" id="KW-0479">Metal-binding</keyword>
<dbReference type="EC" id="3.5.1.19" evidence="6"/>
<feature type="domain" description="Isochorismatase-like" evidence="9">
    <location>
        <begin position="12"/>
        <end position="194"/>
    </location>
</feature>
<protein>
    <recommendedName>
        <fullName evidence="6">nicotinamidase</fullName>
        <ecNumber evidence="6">3.5.1.19</ecNumber>
    </recommendedName>
    <alternativeName>
        <fullName evidence="7">Nicotinamide deamidase</fullName>
    </alternativeName>
</protein>
<dbReference type="OrthoDB" id="1739143at2759"/>
<accession>A0A4P9X3H5</accession>
<keyword evidence="11" id="KW-1185">Reference proteome</keyword>
<keyword evidence="2" id="KW-0662">Pyridine nucleotide biosynthesis</keyword>
<dbReference type="STRING" id="1555241.A0A4P9X3H5"/>
<dbReference type="PANTHER" id="PTHR11080:SF2">
    <property type="entry name" value="LD05707P"/>
    <property type="match status" value="1"/>
</dbReference>
<evidence type="ECO:0000256" key="6">
    <source>
        <dbReference type="ARBA" id="ARBA00039017"/>
    </source>
</evidence>
<evidence type="ECO:0000256" key="1">
    <source>
        <dbReference type="ARBA" id="ARBA00006336"/>
    </source>
</evidence>
<dbReference type="InterPro" id="IPR052347">
    <property type="entry name" value="Isochorismatase_Nicotinamidase"/>
</dbReference>
<dbReference type="Proteomes" id="UP000274922">
    <property type="component" value="Unassembled WGS sequence"/>
</dbReference>
<evidence type="ECO:0000259" key="9">
    <source>
        <dbReference type="Pfam" id="PF00857"/>
    </source>
</evidence>
<dbReference type="GO" id="GO:0046872">
    <property type="term" value="F:metal ion binding"/>
    <property type="evidence" value="ECO:0007669"/>
    <property type="project" value="UniProtKB-KW"/>
</dbReference>
<name>A0A4P9X3H5_9FUNG</name>
<evidence type="ECO:0000256" key="4">
    <source>
        <dbReference type="ARBA" id="ARBA00022801"/>
    </source>
</evidence>
<gene>
    <name evidence="10" type="ORF">CXG81DRAFT_27667</name>
</gene>
<dbReference type="InterPro" id="IPR000868">
    <property type="entry name" value="Isochorismatase-like_dom"/>
</dbReference>
<evidence type="ECO:0000256" key="5">
    <source>
        <dbReference type="ARBA" id="ARBA00037900"/>
    </source>
</evidence>
<evidence type="ECO:0000313" key="10">
    <source>
        <dbReference type="EMBL" id="RKO99572.1"/>
    </source>
</evidence>
<dbReference type="InterPro" id="IPR036380">
    <property type="entry name" value="Isochorismatase-like_sf"/>
</dbReference>
<dbReference type="Gene3D" id="3.40.50.850">
    <property type="entry name" value="Isochorismatase-like"/>
    <property type="match status" value="1"/>
</dbReference>
<dbReference type="AlphaFoldDB" id="A0A4P9X3H5"/>
<proteinExistence type="inferred from homology"/>
<feature type="compositionally biased region" description="Pro residues" evidence="8">
    <location>
        <begin position="216"/>
        <end position="230"/>
    </location>
</feature>
<dbReference type="EMBL" id="ML014274">
    <property type="protein sequence ID" value="RKO99572.1"/>
    <property type="molecule type" value="Genomic_DNA"/>
</dbReference>
<evidence type="ECO:0000256" key="8">
    <source>
        <dbReference type="SAM" id="MobiDB-lite"/>
    </source>
</evidence>
<feature type="region of interest" description="Disordered" evidence="8">
    <location>
        <begin position="207"/>
        <end position="230"/>
    </location>
</feature>
<comment type="pathway">
    <text evidence="5">Cofactor biosynthesis; nicotinate biosynthesis; nicotinate from nicotinamide: step 1/1.</text>
</comment>
<reference evidence="11" key="1">
    <citation type="journal article" date="2018" name="Nat. Microbiol.">
        <title>Leveraging single-cell genomics to expand the fungal tree of life.</title>
        <authorList>
            <person name="Ahrendt S.R."/>
            <person name="Quandt C.A."/>
            <person name="Ciobanu D."/>
            <person name="Clum A."/>
            <person name="Salamov A."/>
            <person name="Andreopoulos B."/>
            <person name="Cheng J.F."/>
            <person name="Woyke T."/>
            <person name="Pelin A."/>
            <person name="Henrissat B."/>
            <person name="Reynolds N.K."/>
            <person name="Benny G.L."/>
            <person name="Smith M.E."/>
            <person name="James T.Y."/>
            <person name="Grigoriev I.V."/>
        </authorList>
    </citation>
    <scope>NUCLEOTIDE SEQUENCE [LARGE SCALE GENOMIC DNA]</scope>
    <source>
        <strain evidence="11">ATCC 52028</strain>
    </source>
</reference>
<dbReference type="GO" id="GO:0019363">
    <property type="term" value="P:pyridine nucleotide biosynthetic process"/>
    <property type="evidence" value="ECO:0007669"/>
    <property type="project" value="UniProtKB-KW"/>
</dbReference>
<evidence type="ECO:0000256" key="2">
    <source>
        <dbReference type="ARBA" id="ARBA00022642"/>
    </source>
</evidence>
<dbReference type="PANTHER" id="PTHR11080">
    <property type="entry name" value="PYRAZINAMIDASE/NICOTINAMIDASE"/>
    <property type="match status" value="1"/>
</dbReference>
<comment type="similarity">
    <text evidence="1">Belongs to the isochorismatase family.</text>
</comment>
<dbReference type="Pfam" id="PF00857">
    <property type="entry name" value="Isochorismatase"/>
    <property type="match status" value="1"/>
</dbReference>
<evidence type="ECO:0000313" key="11">
    <source>
        <dbReference type="Proteomes" id="UP000274922"/>
    </source>
</evidence>
<keyword evidence="4" id="KW-0378">Hydrolase</keyword>
<sequence length="230" mass="23532">MAAPIALTRDDALVVVDLQNDFLPGGALAVGGGDAVVAPIAQLAQRFHAAGLPVYASRDWHPPDHCSFAPQGGPWPPHCRQHTDGAAAPAAFAAVVAAAVVAATVDKGACRDREAYSAFEGTDLAARLDAAGVRRVVVVGLATDFCVLATARDARRHGYGVVVLRDLVRAVDPAAGAAAAFEAMARAGAVLAATDALVWDRVDRPVAARDATRGSRPPPPPPPPPPRSAA</sequence>
<dbReference type="GO" id="GO:0008936">
    <property type="term" value="F:nicotinamidase activity"/>
    <property type="evidence" value="ECO:0007669"/>
    <property type="project" value="UniProtKB-EC"/>
</dbReference>
<evidence type="ECO:0000256" key="3">
    <source>
        <dbReference type="ARBA" id="ARBA00022723"/>
    </source>
</evidence>